<dbReference type="InterPro" id="IPR000888">
    <property type="entry name" value="RmlC-like"/>
</dbReference>
<evidence type="ECO:0008006" key="2">
    <source>
        <dbReference type="Google" id="ProtNLM"/>
    </source>
</evidence>
<dbReference type="AlphaFoldDB" id="A0A383BFD3"/>
<dbReference type="CDD" id="cd00438">
    <property type="entry name" value="cupin_RmlC"/>
    <property type="match status" value="1"/>
</dbReference>
<dbReference type="GO" id="GO:0008830">
    <property type="term" value="F:dTDP-4-dehydrorhamnose 3,5-epimerase activity"/>
    <property type="evidence" value="ECO:0007669"/>
    <property type="project" value="InterPro"/>
</dbReference>
<dbReference type="GO" id="GO:0000271">
    <property type="term" value="P:polysaccharide biosynthetic process"/>
    <property type="evidence" value="ECO:0007669"/>
    <property type="project" value="TreeGrafter"/>
</dbReference>
<dbReference type="SUPFAM" id="SSF51182">
    <property type="entry name" value="RmlC-like cupins"/>
    <property type="match status" value="1"/>
</dbReference>
<accession>A0A383BFD3</accession>
<sequence length="151" mass="17605">MKIIQVNEVKFTETYIEGLFIITPEIFHDNRGYFFESFNNKNFNQNINNIQFCQDNESKSSKNTLRGLHFQIPPFDQTKLVRVVKGSILDVVVDLRKNSSTFGKYYSIKLNDKNKNQLLIPKGFAHGFLTLSDECVVNYKVDNPYSKDHEK</sequence>
<organism evidence="1">
    <name type="scientific">marine metagenome</name>
    <dbReference type="NCBI Taxonomy" id="408172"/>
    <lineage>
        <taxon>unclassified sequences</taxon>
        <taxon>metagenomes</taxon>
        <taxon>ecological metagenomes</taxon>
    </lineage>
</organism>
<proteinExistence type="predicted"/>
<dbReference type="PANTHER" id="PTHR21047:SF2">
    <property type="entry name" value="THYMIDINE DIPHOSPHO-4-KETO-RHAMNOSE 3,5-EPIMERASE"/>
    <property type="match status" value="1"/>
</dbReference>
<feature type="non-terminal residue" evidence="1">
    <location>
        <position position="151"/>
    </location>
</feature>
<dbReference type="Gene3D" id="2.60.120.10">
    <property type="entry name" value="Jelly Rolls"/>
    <property type="match status" value="1"/>
</dbReference>
<gene>
    <name evidence="1" type="ORF">METZ01_LOCUS471740</name>
</gene>
<evidence type="ECO:0000313" key="1">
    <source>
        <dbReference type="EMBL" id="SVE18886.1"/>
    </source>
</evidence>
<dbReference type="EMBL" id="UINC01200139">
    <property type="protein sequence ID" value="SVE18886.1"/>
    <property type="molecule type" value="Genomic_DNA"/>
</dbReference>
<dbReference type="InterPro" id="IPR014710">
    <property type="entry name" value="RmlC-like_jellyroll"/>
</dbReference>
<dbReference type="GO" id="GO:0005829">
    <property type="term" value="C:cytosol"/>
    <property type="evidence" value="ECO:0007669"/>
    <property type="project" value="TreeGrafter"/>
</dbReference>
<protein>
    <recommendedName>
        <fullName evidence="2">dTDP-4-dehydrorhamnose 3,5-epimerase</fullName>
    </recommendedName>
</protein>
<dbReference type="InterPro" id="IPR011051">
    <property type="entry name" value="RmlC_Cupin_sf"/>
</dbReference>
<dbReference type="Pfam" id="PF00908">
    <property type="entry name" value="dTDP_sugar_isom"/>
    <property type="match status" value="1"/>
</dbReference>
<dbReference type="PANTHER" id="PTHR21047">
    <property type="entry name" value="DTDP-6-DEOXY-D-GLUCOSE-3,5 EPIMERASE"/>
    <property type="match status" value="1"/>
</dbReference>
<reference evidence="1" key="1">
    <citation type="submission" date="2018-05" db="EMBL/GenBank/DDBJ databases">
        <authorList>
            <person name="Lanie J.A."/>
            <person name="Ng W.-L."/>
            <person name="Kazmierczak K.M."/>
            <person name="Andrzejewski T.M."/>
            <person name="Davidsen T.M."/>
            <person name="Wayne K.J."/>
            <person name="Tettelin H."/>
            <person name="Glass J.I."/>
            <person name="Rusch D."/>
            <person name="Podicherti R."/>
            <person name="Tsui H.-C.T."/>
            <person name="Winkler M.E."/>
        </authorList>
    </citation>
    <scope>NUCLEOTIDE SEQUENCE</scope>
</reference>
<dbReference type="NCBIfam" id="TIGR01221">
    <property type="entry name" value="rmlC"/>
    <property type="match status" value="1"/>
</dbReference>
<name>A0A383BFD3_9ZZZZ</name>